<dbReference type="PROSITE" id="PS50002">
    <property type="entry name" value="SH3"/>
    <property type="match status" value="1"/>
</dbReference>
<keyword evidence="7" id="KW-1185">Reference proteome</keyword>
<feature type="compositionally biased region" description="Basic and acidic residues" evidence="4">
    <location>
        <begin position="117"/>
        <end position="126"/>
    </location>
</feature>
<evidence type="ECO:0000256" key="2">
    <source>
        <dbReference type="PROSITE-ProRule" id="PRU00192"/>
    </source>
</evidence>
<dbReference type="SMART" id="SM00326">
    <property type="entry name" value="SH3"/>
    <property type="match status" value="1"/>
</dbReference>
<keyword evidence="3" id="KW-0175">Coiled coil</keyword>
<dbReference type="InterPro" id="IPR036028">
    <property type="entry name" value="SH3-like_dom_sf"/>
</dbReference>
<dbReference type="EMBL" id="JARK01000060">
    <property type="protein sequence ID" value="EYC44493.1"/>
    <property type="molecule type" value="Genomic_DNA"/>
</dbReference>
<dbReference type="GO" id="GO:0090251">
    <property type="term" value="P:protein localization involved in establishment of planar polarity"/>
    <property type="evidence" value="ECO:0007669"/>
    <property type="project" value="TreeGrafter"/>
</dbReference>
<dbReference type="InterPro" id="IPR039687">
    <property type="entry name" value="NPHP1"/>
</dbReference>
<sequence length="736" mass="83077">MKLLAECLLFVDIQYYQNGRNWILIVDKLEAEDSISRDNSQLRRSFTRRCHDLYKQIDEHKKRIRDVKAKESTEEQRMTALEQLEDLQVRLLRLAPERDRGSDVASRSSEGDTPGRGGERSTRDKTPVSYEPAPPTLGAEETPVLVQTRSFSTPQPEVPTVATRRGSIMYDAASEEDEEDEKLQEEVIQEETNAELAEEEGKGRGESPAPSVSKVTQLPPQPQPRSERRATSSAPPPEEPTRPTSASEAPRPPSGAKRLVAGGNVFIVLANLQAAEQGDLGIKEGEKLTILQTRPDGWWTARNANGETGLVPKTFLRQATTADEERGAETHSQGVQQERATASRPPASAAQPPPLVAEPIPRRRARCLGDAQQLDPHLSFACHLTPRLSHSNIGFHDLYWNYHDDKLRKRRVRVSKLVRLVRLEGMPKEGAVCLVRTALYDRSRKTGRQIVSNVHTIRSQVKNRTWTFNTRTDTTSSGVDYGDFIVRSNYNMDDVVLLIEASHVVQTQTGLEERSLGIMTIPLILKGEVVISNKTYSEPLRGENIFDRSTSGGELTQYRIVLKVLDVPQELVPFVDSMPDVLLFNPMFVRLYFFFRRRAGTTLLRDRDNPLSAEMISDPLLALFPSVADQPDMMDQLRNLWNAKLKTIKNKSEADQAVAFFQLFMNTAYCINKTAVMPAYCIWDAKGLAARHQVLKKCEDMLREYRTSSRFLLTEPCHPINVYDYSFDLLGRHALD</sequence>
<gene>
    <name evidence="6" type="primary">Acey_s0460.g1869</name>
    <name evidence="6" type="synonym">Acey-nphp-1</name>
    <name evidence="6" type="ORF">Y032_0460g1869</name>
</gene>
<dbReference type="Gene3D" id="2.30.30.40">
    <property type="entry name" value="SH3 Domains"/>
    <property type="match status" value="1"/>
</dbReference>
<organism evidence="6 7">
    <name type="scientific">Ancylostoma ceylanicum</name>
    <dbReference type="NCBI Taxonomy" id="53326"/>
    <lineage>
        <taxon>Eukaryota</taxon>
        <taxon>Metazoa</taxon>
        <taxon>Ecdysozoa</taxon>
        <taxon>Nematoda</taxon>
        <taxon>Chromadorea</taxon>
        <taxon>Rhabditida</taxon>
        <taxon>Rhabditina</taxon>
        <taxon>Rhabditomorpha</taxon>
        <taxon>Strongyloidea</taxon>
        <taxon>Ancylostomatidae</taxon>
        <taxon>Ancylostomatinae</taxon>
        <taxon>Ancylostoma</taxon>
    </lineage>
</organism>
<dbReference type="STRING" id="53326.A0A016WZQ1"/>
<proteinExistence type="predicted"/>
<evidence type="ECO:0000259" key="5">
    <source>
        <dbReference type="PROSITE" id="PS50002"/>
    </source>
</evidence>
<evidence type="ECO:0000313" key="6">
    <source>
        <dbReference type="EMBL" id="EYC44493.1"/>
    </source>
</evidence>
<dbReference type="GO" id="GO:0005929">
    <property type="term" value="C:cilium"/>
    <property type="evidence" value="ECO:0007669"/>
    <property type="project" value="TreeGrafter"/>
</dbReference>
<comment type="caution">
    <text evidence="6">The sequence shown here is derived from an EMBL/GenBank/DDBJ whole genome shotgun (WGS) entry which is preliminary data.</text>
</comment>
<dbReference type="SUPFAM" id="SSF50044">
    <property type="entry name" value="SH3-domain"/>
    <property type="match status" value="1"/>
</dbReference>
<feature type="region of interest" description="Disordered" evidence="4">
    <location>
        <begin position="321"/>
        <end position="359"/>
    </location>
</feature>
<feature type="compositionally biased region" description="Low complexity" evidence="4">
    <location>
        <begin position="339"/>
        <end position="350"/>
    </location>
</feature>
<evidence type="ECO:0000256" key="1">
    <source>
        <dbReference type="ARBA" id="ARBA00022443"/>
    </source>
</evidence>
<dbReference type="GO" id="GO:0005737">
    <property type="term" value="C:cytoplasm"/>
    <property type="evidence" value="ECO:0007669"/>
    <property type="project" value="TreeGrafter"/>
</dbReference>
<reference evidence="7" key="1">
    <citation type="journal article" date="2015" name="Nat. Genet.">
        <title>The genome and transcriptome of the zoonotic hookworm Ancylostoma ceylanicum identify infection-specific gene families.</title>
        <authorList>
            <person name="Schwarz E.M."/>
            <person name="Hu Y."/>
            <person name="Antoshechkin I."/>
            <person name="Miller M.M."/>
            <person name="Sternberg P.W."/>
            <person name="Aroian R.V."/>
        </authorList>
    </citation>
    <scope>NUCLEOTIDE SEQUENCE</scope>
    <source>
        <strain evidence="7">HY135</strain>
    </source>
</reference>
<evidence type="ECO:0000256" key="4">
    <source>
        <dbReference type="SAM" id="MobiDB-lite"/>
    </source>
</evidence>
<name>A0A016WZQ1_9BILA</name>
<dbReference type="Pfam" id="PF00018">
    <property type="entry name" value="SH3_1"/>
    <property type="match status" value="1"/>
</dbReference>
<evidence type="ECO:0000256" key="3">
    <source>
        <dbReference type="SAM" id="Coils"/>
    </source>
</evidence>
<dbReference type="InterPro" id="IPR001452">
    <property type="entry name" value="SH3_domain"/>
</dbReference>
<feature type="compositionally biased region" description="Acidic residues" evidence="4">
    <location>
        <begin position="173"/>
        <end position="198"/>
    </location>
</feature>
<dbReference type="OrthoDB" id="5340910at2759"/>
<feature type="region of interest" description="Disordered" evidence="4">
    <location>
        <begin position="172"/>
        <end position="257"/>
    </location>
</feature>
<protein>
    <recommendedName>
        <fullName evidence="5">SH3 domain-containing protein</fullName>
    </recommendedName>
</protein>
<feature type="region of interest" description="Disordered" evidence="4">
    <location>
        <begin position="98"/>
        <end position="142"/>
    </location>
</feature>
<feature type="coiled-coil region" evidence="3">
    <location>
        <begin position="50"/>
        <end position="90"/>
    </location>
</feature>
<dbReference type="Proteomes" id="UP000024635">
    <property type="component" value="Unassembled WGS sequence"/>
</dbReference>
<feature type="domain" description="SH3" evidence="5">
    <location>
        <begin position="261"/>
        <end position="321"/>
    </location>
</feature>
<accession>A0A016WZQ1</accession>
<dbReference type="AlphaFoldDB" id="A0A016WZQ1"/>
<dbReference type="PANTHER" id="PTHR15176">
    <property type="entry name" value="NEPHROCYSTIN"/>
    <property type="match status" value="1"/>
</dbReference>
<evidence type="ECO:0000313" key="7">
    <source>
        <dbReference type="Proteomes" id="UP000024635"/>
    </source>
</evidence>
<keyword evidence="1 2" id="KW-0728">SH3 domain</keyword>
<dbReference type="PANTHER" id="PTHR15176:SF1">
    <property type="entry name" value="NEPHROCYSTIN-1"/>
    <property type="match status" value="1"/>
</dbReference>